<evidence type="ECO:0000313" key="1">
    <source>
        <dbReference type="EMBL" id="APT87381.1"/>
    </source>
</evidence>
<dbReference type="GeneID" id="302108150"/>
<organism evidence="1 3">
    <name type="scientific">Corynebacterium flavescens</name>
    <dbReference type="NCBI Taxonomy" id="28028"/>
    <lineage>
        <taxon>Bacteria</taxon>
        <taxon>Bacillati</taxon>
        <taxon>Actinomycetota</taxon>
        <taxon>Actinomycetes</taxon>
        <taxon>Mycobacteriales</taxon>
        <taxon>Corynebacteriaceae</taxon>
        <taxon>Corynebacterium</taxon>
    </lineage>
</organism>
<dbReference type="Proteomes" id="UP000185479">
    <property type="component" value="Chromosome"/>
</dbReference>
<proteinExistence type="predicted"/>
<reference evidence="2 4" key="2">
    <citation type="submission" date="2019-06" db="EMBL/GenBank/DDBJ databases">
        <title>Whole genome shotgun sequence of Corynebacterium flavescens NBRC 14136.</title>
        <authorList>
            <person name="Hosoyama A."/>
            <person name="Uohara A."/>
            <person name="Ohji S."/>
            <person name="Ichikawa N."/>
        </authorList>
    </citation>
    <scope>NUCLEOTIDE SEQUENCE [LARGE SCALE GENOMIC DNA]</scope>
    <source>
        <strain evidence="2 4">NBRC 14136</strain>
    </source>
</reference>
<dbReference type="STRING" id="28028.CFLV_09425"/>
<dbReference type="EMBL" id="CP009246">
    <property type="protein sequence ID" value="APT87381.1"/>
    <property type="molecule type" value="Genomic_DNA"/>
</dbReference>
<dbReference type="KEGG" id="cfc:CFLV_09425"/>
<evidence type="ECO:0000313" key="4">
    <source>
        <dbReference type="Proteomes" id="UP000315353"/>
    </source>
</evidence>
<keyword evidence="3" id="KW-1185">Reference proteome</keyword>
<sequence>MPEFSQQSYPRPPQHRRFADQLVEYLSESGACADPTLNQSKVSGEPAVFMLQLQDEPDRAMCVFNITMNNAISESNPTMRFSLCFRGAPHDQLGPEDDAAVAFDLLHDMQDFNLTAKQSVLSCRRIINDPQLSDSNHRWHSIDTYEAVLATPI</sequence>
<dbReference type="Proteomes" id="UP000315353">
    <property type="component" value="Unassembled WGS sequence"/>
</dbReference>
<dbReference type="Pfam" id="PF12691">
    <property type="entry name" value="Phage_tail_terminator_6"/>
    <property type="match status" value="1"/>
</dbReference>
<dbReference type="AlphaFoldDB" id="A0A1L7CNI0"/>
<reference evidence="1 3" key="1">
    <citation type="submission" date="2014-08" db="EMBL/GenBank/DDBJ databases">
        <title>Complete genome sequence of Corynebacterium flavescens OJ8(T)(=DSM 20296(T)), isolated from cheese.</title>
        <authorList>
            <person name="Ruckert C."/>
            <person name="Albersmeier A."/>
            <person name="Winkler A."/>
            <person name="Kalinowski J."/>
        </authorList>
    </citation>
    <scope>NUCLEOTIDE SEQUENCE [LARGE SCALE GENOMIC DNA]</scope>
    <source>
        <strain evidence="1 3">OJ8</strain>
    </source>
</reference>
<dbReference type="EMBL" id="BJNB01000016">
    <property type="protein sequence ID" value="GEB97775.1"/>
    <property type="molecule type" value="Genomic_DNA"/>
</dbReference>
<accession>A0A1L7CNI0</accession>
<name>A0A1L7CNI0_CORFL</name>
<dbReference type="InterPro" id="IPR024411">
    <property type="entry name" value="Tail_terminator_phage"/>
</dbReference>
<evidence type="ECO:0000313" key="3">
    <source>
        <dbReference type="Proteomes" id="UP000185479"/>
    </source>
</evidence>
<dbReference type="RefSeq" id="WP_075730307.1">
    <property type="nucleotide sequence ID" value="NZ_BJNB01000016.1"/>
</dbReference>
<evidence type="ECO:0000313" key="2">
    <source>
        <dbReference type="EMBL" id="GEB97775.1"/>
    </source>
</evidence>
<gene>
    <name evidence="2" type="ORF">CFL01nite_12700</name>
    <name evidence="1" type="ORF">CFLV_09425</name>
</gene>
<protein>
    <submittedName>
        <fullName evidence="1">Uncharacterized protein</fullName>
    </submittedName>
</protein>
<dbReference type="OrthoDB" id="4546440at2"/>